<dbReference type="EMBL" id="LAZR01064158">
    <property type="protein sequence ID" value="KKK58077.1"/>
    <property type="molecule type" value="Genomic_DNA"/>
</dbReference>
<protein>
    <submittedName>
        <fullName evidence="1">Uncharacterized protein</fullName>
    </submittedName>
</protein>
<sequence>MDKEQLKNIIFDHYHDKVARNLGIDVKEAIKKYFQKYNIHVINQEFDKGLFENPLLLKIFSQTNRGGSIEVNETSIYRALDNYVSEVITRIASHEGNANPLIKDQVLQGLNDYSALLWSNNNRGVSYPGDVASCLDPVFINTVLPL</sequence>
<dbReference type="AlphaFoldDB" id="A0A0F8WMG5"/>
<gene>
    <name evidence="1" type="ORF">LCGC14_3048070</name>
</gene>
<proteinExistence type="predicted"/>
<evidence type="ECO:0000313" key="1">
    <source>
        <dbReference type="EMBL" id="KKK58077.1"/>
    </source>
</evidence>
<comment type="caution">
    <text evidence="1">The sequence shown here is derived from an EMBL/GenBank/DDBJ whole genome shotgun (WGS) entry which is preliminary data.</text>
</comment>
<reference evidence="1" key="1">
    <citation type="journal article" date="2015" name="Nature">
        <title>Complex archaea that bridge the gap between prokaryotes and eukaryotes.</title>
        <authorList>
            <person name="Spang A."/>
            <person name="Saw J.H."/>
            <person name="Jorgensen S.L."/>
            <person name="Zaremba-Niedzwiedzka K."/>
            <person name="Martijn J."/>
            <person name="Lind A.E."/>
            <person name="van Eijk R."/>
            <person name="Schleper C."/>
            <person name="Guy L."/>
            <person name="Ettema T.J."/>
        </authorList>
    </citation>
    <scope>NUCLEOTIDE SEQUENCE</scope>
</reference>
<name>A0A0F8WMG5_9ZZZZ</name>
<accession>A0A0F8WMG5</accession>
<organism evidence="1">
    <name type="scientific">marine sediment metagenome</name>
    <dbReference type="NCBI Taxonomy" id="412755"/>
    <lineage>
        <taxon>unclassified sequences</taxon>
        <taxon>metagenomes</taxon>
        <taxon>ecological metagenomes</taxon>
    </lineage>
</organism>